<protein>
    <submittedName>
        <fullName evidence="1">Uncharacterized protein</fullName>
    </submittedName>
</protein>
<proteinExistence type="predicted"/>
<sequence>MEPVVQLLSDGSFESESETHWTLFGLTIFQSNIVRSGAAALKLRRHASGAFQIVELLSGAEYRFQCMVWRNAPVIMEIQKGRTIVASGEREVSTSSFQWTERNLEFSAPGNGRFAFIVRTREADFAHVDDCAVYSINRSST</sequence>
<organism evidence="1">
    <name type="scientific">Rhodosorus marinus</name>
    <dbReference type="NCBI Taxonomy" id="101924"/>
    <lineage>
        <taxon>Eukaryota</taxon>
        <taxon>Rhodophyta</taxon>
        <taxon>Stylonematophyceae</taxon>
        <taxon>Stylonematales</taxon>
        <taxon>Stylonemataceae</taxon>
        <taxon>Rhodosorus</taxon>
    </lineage>
</organism>
<gene>
    <name evidence="1" type="ORF">RMAR00112_LOCUS6555</name>
</gene>
<dbReference type="EMBL" id="HBHW01008737">
    <property type="protein sequence ID" value="CAE0038596.1"/>
    <property type="molecule type" value="Transcribed_RNA"/>
</dbReference>
<accession>A0A7S3E936</accession>
<reference evidence="1" key="1">
    <citation type="submission" date="2021-01" db="EMBL/GenBank/DDBJ databases">
        <authorList>
            <person name="Corre E."/>
            <person name="Pelletier E."/>
            <person name="Niang G."/>
            <person name="Scheremetjew M."/>
            <person name="Finn R."/>
            <person name="Kale V."/>
            <person name="Holt S."/>
            <person name="Cochrane G."/>
            <person name="Meng A."/>
            <person name="Brown T."/>
            <person name="Cohen L."/>
        </authorList>
    </citation>
    <scope>NUCLEOTIDE SEQUENCE</scope>
    <source>
        <strain evidence="1">CCMP 769</strain>
    </source>
</reference>
<evidence type="ECO:0000313" key="1">
    <source>
        <dbReference type="EMBL" id="CAE0038596.1"/>
    </source>
</evidence>
<dbReference type="AlphaFoldDB" id="A0A7S3E936"/>
<name>A0A7S3E936_9RHOD</name>
<dbReference type="Gene3D" id="2.60.120.260">
    <property type="entry name" value="Galactose-binding domain-like"/>
    <property type="match status" value="1"/>
</dbReference>